<dbReference type="GO" id="GO:0006950">
    <property type="term" value="P:response to stress"/>
    <property type="evidence" value="ECO:0007669"/>
    <property type="project" value="TreeGrafter"/>
</dbReference>
<dbReference type="EMBL" id="MSPP01000004">
    <property type="protein sequence ID" value="OUD08800.1"/>
    <property type="molecule type" value="Genomic_DNA"/>
</dbReference>
<dbReference type="SMART" id="SM00347">
    <property type="entry name" value="HTH_MARR"/>
    <property type="match status" value="1"/>
</dbReference>
<name>A0A251WWE7_9RHOB</name>
<dbReference type="InterPro" id="IPR000835">
    <property type="entry name" value="HTH_MarR-typ"/>
</dbReference>
<keyword evidence="3" id="KW-1185">Reference proteome</keyword>
<evidence type="ECO:0000313" key="2">
    <source>
        <dbReference type="EMBL" id="OUD08800.1"/>
    </source>
</evidence>
<dbReference type="SUPFAM" id="SSF46785">
    <property type="entry name" value="Winged helix' DNA-binding domain"/>
    <property type="match status" value="1"/>
</dbReference>
<organism evidence="2 3">
    <name type="scientific">Marivivens niveibacter</name>
    <dbReference type="NCBI Taxonomy" id="1930667"/>
    <lineage>
        <taxon>Bacteria</taxon>
        <taxon>Pseudomonadati</taxon>
        <taxon>Pseudomonadota</taxon>
        <taxon>Alphaproteobacteria</taxon>
        <taxon>Rhodobacterales</taxon>
        <taxon>Paracoccaceae</taxon>
        <taxon>Marivivens group</taxon>
        <taxon>Marivivens</taxon>
    </lineage>
</organism>
<reference evidence="2 3" key="1">
    <citation type="submission" date="2016-12" db="EMBL/GenBank/DDBJ databases">
        <title>The draft genome sequence of HSLHS2.</title>
        <authorList>
            <person name="Hu D."/>
            <person name="Wang L."/>
            <person name="Shao Z."/>
        </authorList>
    </citation>
    <scope>NUCLEOTIDE SEQUENCE [LARGE SCALE GENOMIC DNA]</scope>
    <source>
        <strain evidence="2">MCCC 1A06712</strain>
    </source>
</reference>
<evidence type="ECO:0000313" key="3">
    <source>
        <dbReference type="Proteomes" id="UP000194664"/>
    </source>
</evidence>
<dbReference type="PROSITE" id="PS50995">
    <property type="entry name" value="HTH_MARR_2"/>
    <property type="match status" value="1"/>
</dbReference>
<dbReference type="Pfam" id="PF12802">
    <property type="entry name" value="MarR_2"/>
    <property type="match status" value="1"/>
</dbReference>
<gene>
    <name evidence="2" type="ORF">BVC71_12710</name>
</gene>
<evidence type="ECO:0000259" key="1">
    <source>
        <dbReference type="PROSITE" id="PS50995"/>
    </source>
</evidence>
<accession>A0A251WWE7</accession>
<dbReference type="GO" id="GO:0003700">
    <property type="term" value="F:DNA-binding transcription factor activity"/>
    <property type="evidence" value="ECO:0007669"/>
    <property type="project" value="InterPro"/>
</dbReference>
<dbReference type="Gene3D" id="1.10.10.10">
    <property type="entry name" value="Winged helix-like DNA-binding domain superfamily/Winged helix DNA-binding domain"/>
    <property type="match status" value="1"/>
</dbReference>
<comment type="caution">
    <text evidence="2">The sequence shown here is derived from an EMBL/GenBank/DDBJ whole genome shotgun (WGS) entry which is preliminary data.</text>
</comment>
<dbReference type="InterPro" id="IPR039422">
    <property type="entry name" value="MarR/SlyA-like"/>
</dbReference>
<dbReference type="InterPro" id="IPR036388">
    <property type="entry name" value="WH-like_DNA-bd_sf"/>
</dbReference>
<protein>
    <recommendedName>
        <fullName evidence="1">HTH marR-type domain-containing protein</fullName>
    </recommendedName>
</protein>
<dbReference type="PANTHER" id="PTHR33164">
    <property type="entry name" value="TRANSCRIPTIONAL REGULATOR, MARR FAMILY"/>
    <property type="match status" value="1"/>
</dbReference>
<feature type="domain" description="HTH marR-type" evidence="1">
    <location>
        <begin position="7"/>
        <end position="159"/>
    </location>
</feature>
<proteinExistence type="predicted"/>
<dbReference type="Proteomes" id="UP000194664">
    <property type="component" value="Unassembled WGS sequence"/>
</dbReference>
<dbReference type="InterPro" id="IPR036390">
    <property type="entry name" value="WH_DNA-bd_sf"/>
</dbReference>
<dbReference type="AlphaFoldDB" id="A0A251WWE7"/>
<sequence>MTAAGFESDAIDHLLELDAVIFQWHRMSSKGEVPRKLLAEMESDVDIGQFYSMTAVARIIYGIGRDEPQEATIGLLAEELNIDPSRASRVASDLIKRGLVRRRASQEDGRKSILEFTQEAIDLLSAYRALKWTKAIEVYKDWPAEDIAAFSRLLQRYVDGVGKALHGKE</sequence>
<dbReference type="PANTHER" id="PTHR33164:SF57">
    <property type="entry name" value="MARR-FAMILY TRANSCRIPTIONAL REGULATOR"/>
    <property type="match status" value="1"/>
</dbReference>